<name>A0A5J4QP14_9ZZZZ</name>
<dbReference type="PANTHER" id="PTHR33712">
    <property type="entry name" value="LIGHT-INDEPENDENT PROTOCHLOROPHYLLIDE REDUCTASE SUBUNIT B"/>
    <property type="match status" value="1"/>
</dbReference>
<gene>
    <name evidence="3" type="ORF">EZS27_027738</name>
</gene>
<organism evidence="3">
    <name type="scientific">termite gut metagenome</name>
    <dbReference type="NCBI Taxonomy" id="433724"/>
    <lineage>
        <taxon>unclassified sequences</taxon>
        <taxon>metagenomes</taxon>
        <taxon>organismal metagenomes</taxon>
    </lineage>
</organism>
<dbReference type="Gene3D" id="1.20.89.10">
    <property type="entry name" value="Nitrogenase Molybdenum-iron Protein, subunit B, domain 4"/>
    <property type="match status" value="1"/>
</dbReference>
<dbReference type="PROSITE" id="PS00699">
    <property type="entry name" value="NITROGENASE_1_1"/>
    <property type="match status" value="1"/>
</dbReference>
<dbReference type="PANTHER" id="PTHR33712:SF7">
    <property type="entry name" value="LIGHT-INDEPENDENT PROTOCHLOROPHYLLIDE REDUCTASE SUBUNIT B"/>
    <property type="match status" value="1"/>
</dbReference>
<dbReference type="InterPro" id="IPR000318">
    <property type="entry name" value="Nase_comp1_CS"/>
</dbReference>
<comment type="caution">
    <text evidence="3">The sequence shown here is derived from an EMBL/GenBank/DDBJ whole genome shotgun (WGS) entry which is preliminary data.</text>
</comment>
<keyword evidence="1" id="KW-0535">Nitrogen fixation</keyword>
<dbReference type="GO" id="GO:0016163">
    <property type="term" value="F:nitrogenase activity"/>
    <property type="evidence" value="ECO:0007669"/>
    <property type="project" value="UniProtKB-EC"/>
</dbReference>
<accession>A0A5J4QP14</accession>
<dbReference type="Pfam" id="PF00148">
    <property type="entry name" value="Oxidored_nitro"/>
    <property type="match status" value="1"/>
</dbReference>
<feature type="domain" description="Nitrogenase/oxidoreductase component 1" evidence="2">
    <location>
        <begin position="24"/>
        <end position="441"/>
    </location>
</feature>
<dbReference type="InterPro" id="IPR000510">
    <property type="entry name" value="Nase/OxRdtase_comp1"/>
</dbReference>
<dbReference type="InterPro" id="IPR050152">
    <property type="entry name" value="ChlB/BchB/BchZ"/>
</dbReference>
<sequence>MLLRHTTAKEIDRKALTVNPAKTCQPVGAMYAALGLHGCLPHSHGSQGCCSYHRSALTRHFKEPVMAATSSFSEGSSVFGGSANLVTAIETIFTVYDPDVIAVHTTCLSETIGDDLTQIVSKAKEDGKVPEGKTVIYCNTPSYVGTHITGYSSQVAAFIKFFSTATPKKKNVINLVAGWMEPSDMREIKRIAGVMETRTILFPDMSGVLDAPLTGKFEMYPLGGTTIPEMIATGDSKFSIGLGAYSTEDACVKLENKCKVKFEVVEIPIGLKATDRFIISLSRHANVSVPDSLTEERGRLIDLIADNSKYFYGKRVALFGDPDTLIPLTEFLLTLDMKPVYIVTGTPGKHFDDSMAELLSEKVPEAKYKSGERADMFQLHQWIKQEPVDLLIGNTYGKYIARDENLPFVRLGFPITDRPGHNYFPHVGYVGATNLTIQILEKTLDHQDRTCPESKVEFQL</sequence>
<evidence type="ECO:0000256" key="1">
    <source>
        <dbReference type="ARBA" id="ARBA00023231"/>
    </source>
</evidence>
<keyword evidence="3" id="KW-0560">Oxidoreductase</keyword>
<dbReference type="SUPFAM" id="SSF53807">
    <property type="entry name" value="Helical backbone' metal receptor"/>
    <property type="match status" value="1"/>
</dbReference>
<dbReference type="EC" id="1.18.6.1" evidence="3"/>
<evidence type="ECO:0000259" key="2">
    <source>
        <dbReference type="Pfam" id="PF00148"/>
    </source>
</evidence>
<proteinExistence type="predicted"/>
<dbReference type="Gene3D" id="3.40.50.1980">
    <property type="entry name" value="Nitrogenase molybdenum iron protein domain"/>
    <property type="match status" value="3"/>
</dbReference>
<evidence type="ECO:0000313" key="3">
    <source>
        <dbReference type="EMBL" id="KAA6322748.1"/>
    </source>
</evidence>
<reference evidence="3" key="1">
    <citation type="submission" date="2019-03" db="EMBL/GenBank/DDBJ databases">
        <title>Single cell metagenomics reveals metabolic interactions within the superorganism composed of flagellate Streblomastix strix and complex community of Bacteroidetes bacteria on its surface.</title>
        <authorList>
            <person name="Treitli S.C."/>
            <person name="Kolisko M."/>
            <person name="Husnik F."/>
            <person name="Keeling P."/>
            <person name="Hampl V."/>
        </authorList>
    </citation>
    <scope>NUCLEOTIDE SEQUENCE</scope>
    <source>
        <strain evidence="3">STM</strain>
    </source>
</reference>
<dbReference type="EMBL" id="SNRY01002966">
    <property type="protein sequence ID" value="KAA6322748.1"/>
    <property type="molecule type" value="Genomic_DNA"/>
</dbReference>
<protein>
    <submittedName>
        <fullName evidence="3">Nitrogenase molybdenum-iron protein beta chain</fullName>
        <ecNumber evidence="3">1.18.6.1</ecNumber>
    </submittedName>
</protein>
<dbReference type="AlphaFoldDB" id="A0A5J4QP14"/>